<sequence length="515" mass="56130">MDGEASPRRSRTASSVDDSFMRELKERLRLKSMLRLRHRRCQRIELKVPEDSERTDDPTRTVPLSDTKPVTQITHPAVLPAARTPAEDLCESSEPAMPSPVFESRKAVTLSPERPRELSALSQTSHREDPLEPVAEGSADSDAFVSASETSSINSLCYPEDYEESVRHTVALGWDMPAAVVVAATTPESLRSNAHLVVDHSSPAHTIADEHSAISQATVAAELFVPRSSPASSEGPMARTACAGDAWTPQRLPVGPSWTSDSSDYATPSPTRSRRKGAANERQMSRRSSAAQTEACSSISRATTARMEGSLCDMYDRDSQMMRVLMAGNAHYLRERSATFGRTSTLDETLYICQQIGRQQEPPLPPRPATAASEVFVTRSTTALGSSCEDHEPLRLRHLVGLQHPQAYLMASRRRPPAGTHSPSGDEGFSCSSPQLLPPIPRPRRLLAVNAEPKGRASDPGLVSESPPRPKPRTRLPLRVPVSLSSTSERHSDSSVLFAPDSADLDWSTSPSPPR</sequence>
<feature type="region of interest" description="Disordered" evidence="1">
    <location>
        <begin position="413"/>
        <end position="515"/>
    </location>
</feature>
<feature type="compositionally biased region" description="Polar residues" evidence="1">
    <location>
        <begin position="286"/>
        <end position="301"/>
    </location>
</feature>
<dbReference type="AlphaFoldDB" id="A0A9J6DXS2"/>
<feature type="region of interest" description="Disordered" evidence="1">
    <location>
        <begin position="48"/>
        <end position="67"/>
    </location>
</feature>
<name>A0A9J6DXS2_RHIMP</name>
<reference evidence="2" key="2">
    <citation type="submission" date="2021-09" db="EMBL/GenBank/DDBJ databases">
        <authorList>
            <person name="Jia N."/>
            <person name="Wang J."/>
            <person name="Shi W."/>
            <person name="Du L."/>
            <person name="Sun Y."/>
            <person name="Zhan W."/>
            <person name="Jiang J."/>
            <person name="Wang Q."/>
            <person name="Zhang B."/>
            <person name="Ji P."/>
            <person name="Sakyi L.B."/>
            <person name="Cui X."/>
            <person name="Yuan T."/>
            <person name="Jiang B."/>
            <person name="Yang W."/>
            <person name="Lam T.T.-Y."/>
            <person name="Chang Q."/>
            <person name="Ding S."/>
            <person name="Wang X."/>
            <person name="Zhu J."/>
            <person name="Ruan X."/>
            <person name="Zhao L."/>
            <person name="Wei J."/>
            <person name="Que T."/>
            <person name="Du C."/>
            <person name="Cheng J."/>
            <person name="Dai P."/>
            <person name="Han X."/>
            <person name="Huang E."/>
            <person name="Gao Y."/>
            <person name="Liu J."/>
            <person name="Shao H."/>
            <person name="Ye R."/>
            <person name="Li L."/>
            <person name="Wei W."/>
            <person name="Wang X."/>
            <person name="Wang C."/>
            <person name="Huo Q."/>
            <person name="Li W."/>
            <person name="Guo W."/>
            <person name="Chen H."/>
            <person name="Chen S."/>
            <person name="Zhou L."/>
            <person name="Zhou L."/>
            <person name="Ni X."/>
            <person name="Tian J."/>
            <person name="Zhou Y."/>
            <person name="Sheng Y."/>
            <person name="Liu T."/>
            <person name="Pan Y."/>
            <person name="Xia L."/>
            <person name="Li J."/>
            <person name="Zhao F."/>
            <person name="Cao W."/>
        </authorList>
    </citation>
    <scope>NUCLEOTIDE SEQUENCE</scope>
    <source>
        <strain evidence="2">Rmic-2018</strain>
        <tissue evidence="2">Larvae</tissue>
    </source>
</reference>
<evidence type="ECO:0000256" key="1">
    <source>
        <dbReference type="SAM" id="MobiDB-lite"/>
    </source>
</evidence>
<feature type="region of interest" description="Disordered" evidence="1">
    <location>
        <begin position="228"/>
        <end position="301"/>
    </location>
</feature>
<feature type="region of interest" description="Disordered" evidence="1">
    <location>
        <begin position="88"/>
        <end position="140"/>
    </location>
</feature>
<evidence type="ECO:0000313" key="2">
    <source>
        <dbReference type="EMBL" id="KAH8026957.1"/>
    </source>
</evidence>
<organism evidence="2 3">
    <name type="scientific">Rhipicephalus microplus</name>
    <name type="common">Cattle tick</name>
    <name type="synonym">Boophilus microplus</name>
    <dbReference type="NCBI Taxonomy" id="6941"/>
    <lineage>
        <taxon>Eukaryota</taxon>
        <taxon>Metazoa</taxon>
        <taxon>Ecdysozoa</taxon>
        <taxon>Arthropoda</taxon>
        <taxon>Chelicerata</taxon>
        <taxon>Arachnida</taxon>
        <taxon>Acari</taxon>
        <taxon>Parasitiformes</taxon>
        <taxon>Ixodida</taxon>
        <taxon>Ixodoidea</taxon>
        <taxon>Ixodidae</taxon>
        <taxon>Rhipicephalinae</taxon>
        <taxon>Rhipicephalus</taxon>
        <taxon>Boophilus</taxon>
    </lineage>
</organism>
<gene>
    <name evidence="2" type="ORF">HPB51_000443</name>
</gene>
<proteinExistence type="predicted"/>
<evidence type="ECO:0000313" key="3">
    <source>
        <dbReference type="Proteomes" id="UP000821866"/>
    </source>
</evidence>
<protein>
    <submittedName>
        <fullName evidence="2">Uncharacterized protein</fullName>
    </submittedName>
</protein>
<dbReference type="Proteomes" id="UP000821866">
    <property type="component" value="Chromosome 4"/>
</dbReference>
<dbReference type="EMBL" id="JABSTU010000006">
    <property type="protein sequence ID" value="KAH8026957.1"/>
    <property type="molecule type" value="Genomic_DNA"/>
</dbReference>
<keyword evidence="3" id="KW-1185">Reference proteome</keyword>
<reference evidence="2" key="1">
    <citation type="journal article" date="2020" name="Cell">
        <title>Large-Scale Comparative Analyses of Tick Genomes Elucidate Their Genetic Diversity and Vector Capacities.</title>
        <authorList>
            <consortium name="Tick Genome and Microbiome Consortium (TIGMIC)"/>
            <person name="Jia N."/>
            <person name="Wang J."/>
            <person name="Shi W."/>
            <person name="Du L."/>
            <person name="Sun Y."/>
            <person name="Zhan W."/>
            <person name="Jiang J.F."/>
            <person name="Wang Q."/>
            <person name="Zhang B."/>
            <person name="Ji P."/>
            <person name="Bell-Sakyi L."/>
            <person name="Cui X.M."/>
            <person name="Yuan T.T."/>
            <person name="Jiang B.G."/>
            <person name="Yang W.F."/>
            <person name="Lam T.T."/>
            <person name="Chang Q.C."/>
            <person name="Ding S.J."/>
            <person name="Wang X.J."/>
            <person name="Zhu J.G."/>
            <person name="Ruan X.D."/>
            <person name="Zhao L."/>
            <person name="Wei J.T."/>
            <person name="Ye R.Z."/>
            <person name="Que T.C."/>
            <person name="Du C.H."/>
            <person name="Zhou Y.H."/>
            <person name="Cheng J.X."/>
            <person name="Dai P.F."/>
            <person name="Guo W.B."/>
            <person name="Han X.H."/>
            <person name="Huang E.J."/>
            <person name="Li L.F."/>
            <person name="Wei W."/>
            <person name="Gao Y.C."/>
            <person name="Liu J.Z."/>
            <person name="Shao H.Z."/>
            <person name="Wang X."/>
            <person name="Wang C.C."/>
            <person name="Yang T.C."/>
            <person name="Huo Q.B."/>
            <person name="Li W."/>
            <person name="Chen H.Y."/>
            <person name="Chen S.E."/>
            <person name="Zhou L.G."/>
            <person name="Ni X.B."/>
            <person name="Tian J.H."/>
            <person name="Sheng Y."/>
            <person name="Liu T."/>
            <person name="Pan Y.S."/>
            <person name="Xia L.Y."/>
            <person name="Li J."/>
            <person name="Zhao F."/>
            <person name="Cao W.C."/>
        </authorList>
    </citation>
    <scope>NUCLEOTIDE SEQUENCE</scope>
    <source>
        <strain evidence="2">Rmic-2018</strain>
    </source>
</reference>
<accession>A0A9J6DXS2</accession>
<feature type="compositionally biased region" description="Polar residues" evidence="1">
    <location>
        <begin position="257"/>
        <end position="271"/>
    </location>
</feature>
<feature type="compositionally biased region" description="Basic and acidic residues" evidence="1">
    <location>
        <begin position="48"/>
        <end position="59"/>
    </location>
</feature>
<comment type="caution">
    <text evidence="2">The sequence shown here is derived from an EMBL/GenBank/DDBJ whole genome shotgun (WGS) entry which is preliminary data.</text>
</comment>